<dbReference type="PANTHER" id="PTHR19143:SF458">
    <property type="entry name" value="FIBRINOGEN C-TERMINAL DOMAIN-CONTAINING PROTEIN-RELATED"/>
    <property type="match status" value="1"/>
</dbReference>
<protein>
    <submittedName>
        <fullName evidence="6">Fibrinogen C domain-containing protein 1-like</fullName>
    </submittedName>
</protein>
<dbReference type="KEGG" id="bfo:118421181"/>
<feature type="domain" description="Fibrinogen C-terminal" evidence="4">
    <location>
        <begin position="341"/>
        <end position="559"/>
    </location>
</feature>
<dbReference type="NCBIfam" id="NF040941">
    <property type="entry name" value="GGGWT_bact"/>
    <property type="match status" value="2"/>
</dbReference>
<dbReference type="PANTHER" id="PTHR19143">
    <property type="entry name" value="FIBRINOGEN/TENASCIN/ANGIOPOEITIN"/>
    <property type="match status" value="1"/>
</dbReference>
<dbReference type="OrthoDB" id="6145874at2759"/>
<evidence type="ECO:0000256" key="2">
    <source>
        <dbReference type="SAM" id="Coils"/>
    </source>
</evidence>
<dbReference type="GO" id="GO:0005615">
    <property type="term" value="C:extracellular space"/>
    <property type="evidence" value="ECO:0000318"/>
    <property type="project" value="GO_Central"/>
</dbReference>
<evidence type="ECO:0000256" key="3">
    <source>
        <dbReference type="SAM" id="Phobius"/>
    </source>
</evidence>
<proteinExistence type="predicted"/>
<reference evidence="5" key="1">
    <citation type="journal article" date="2020" name="Nat. Ecol. Evol.">
        <title>Deeply conserved synteny resolves early events in vertebrate evolution.</title>
        <authorList>
            <person name="Simakov O."/>
            <person name="Marletaz F."/>
            <person name="Yue J.X."/>
            <person name="O'Connell B."/>
            <person name="Jenkins J."/>
            <person name="Brandt A."/>
            <person name="Calef R."/>
            <person name="Tung C.H."/>
            <person name="Huang T.K."/>
            <person name="Schmutz J."/>
            <person name="Satoh N."/>
            <person name="Yu J.K."/>
            <person name="Putnam N.H."/>
            <person name="Green R.E."/>
            <person name="Rokhsar D.S."/>
        </authorList>
    </citation>
    <scope>NUCLEOTIDE SEQUENCE [LARGE SCALE GENOMIC DNA]</scope>
    <source>
        <strain evidence="5">S238N-H82</strain>
    </source>
</reference>
<organism evidence="5 6">
    <name type="scientific">Branchiostoma floridae</name>
    <name type="common">Florida lancelet</name>
    <name type="synonym">Amphioxus</name>
    <dbReference type="NCBI Taxonomy" id="7739"/>
    <lineage>
        <taxon>Eukaryota</taxon>
        <taxon>Metazoa</taxon>
        <taxon>Chordata</taxon>
        <taxon>Cephalochordata</taxon>
        <taxon>Leptocardii</taxon>
        <taxon>Amphioxiformes</taxon>
        <taxon>Branchiostomatidae</taxon>
        <taxon>Branchiostoma</taxon>
    </lineage>
</organism>
<evidence type="ECO:0000256" key="1">
    <source>
        <dbReference type="ARBA" id="ARBA00023157"/>
    </source>
</evidence>
<dbReference type="Pfam" id="PF00147">
    <property type="entry name" value="Fibrinogen_C"/>
    <property type="match status" value="2"/>
</dbReference>
<dbReference type="AlphaFoldDB" id="A0A9J7LM23"/>
<dbReference type="Gene3D" id="3.90.215.10">
    <property type="entry name" value="Gamma Fibrinogen, chain A, domain 1"/>
    <property type="match status" value="2"/>
</dbReference>
<dbReference type="InterPro" id="IPR002181">
    <property type="entry name" value="Fibrinogen_a/b/g_C_dom"/>
</dbReference>
<keyword evidence="1" id="KW-1015">Disulfide bond</keyword>
<gene>
    <name evidence="6" type="primary">LOC118421181</name>
</gene>
<dbReference type="SMART" id="SM00186">
    <property type="entry name" value="FBG"/>
    <property type="match status" value="2"/>
</dbReference>
<keyword evidence="2" id="KW-0175">Coiled coil</keyword>
<feature type="transmembrane region" description="Helical" evidence="3">
    <location>
        <begin position="208"/>
        <end position="227"/>
    </location>
</feature>
<dbReference type="PROSITE" id="PS00514">
    <property type="entry name" value="FIBRINOGEN_C_1"/>
    <property type="match status" value="2"/>
</dbReference>
<dbReference type="InterPro" id="IPR050373">
    <property type="entry name" value="Fibrinogen_C-term_domain"/>
</dbReference>
<accession>A0A9J7LM23</accession>
<dbReference type="RefSeq" id="XP_035684235.1">
    <property type="nucleotide sequence ID" value="XM_035828342.1"/>
</dbReference>
<dbReference type="GeneID" id="118421181"/>
<keyword evidence="3" id="KW-0472">Membrane</keyword>
<evidence type="ECO:0000259" key="4">
    <source>
        <dbReference type="PROSITE" id="PS51406"/>
    </source>
</evidence>
<keyword evidence="3" id="KW-0812">Transmembrane</keyword>
<reference evidence="6" key="2">
    <citation type="submission" date="2025-08" db="UniProtKB">
        <authorList>
            <consortium name="RefSeq"/>
        </authorList>
    </citation>
    <scope>IDENTIFICATION</scope>
    <source>
        <strain evidence="6">S238N-H82</strain>
        <tissue evidence="6">Testes</tissue>
    </source>
</reference>
<dbReference type="FunFam" id="3.90.215.10:FF:000001">
    <property type="entry name" value="Tenascin isoform 1"/>
    <property type="match status" value="2"/>
</dbReference>
<evidence type="ECO:0000313" key="5">
    <source>
        <dbReference type="Proteomes" id="UP000001554"/>
    </source>
</evidence>
<dbReference type="Proteomes" id="UP000001554">
    <property type="component" value="Chromosome 8"/>
</dbReference>
<dbReference type="InterPro" id="IPR036056">
    <property type="entry name" value="Fibrinogen-like_C"/>
</dbReference>
<sequence>MQTLLNQLSDKLNGPRDCMDLLTTGHDTSGVYTIYPDGGGKSPVHVYCDMDTDGGGWTLFQKRQDGSVNFYRDWQAYKTGFGDLRGEFWLGNDHLHRLTAQDLYELRVDLEDFEGNTAYAKYNIFRVEDEVHKYRLTVDGYSGTAGDALAEGAGNNPHNGMYFSTRDRDNDIFSTVNCAQNSKGAWWYSRCHYANLNGLYLGSLRATILYTAIMATLFFPVLVLMLLHVSITVSYNTWDTADRNLAVDGDTPSSALSCQSFQTLLQYANRQNSLENNMDELQTRTDALEEQCCGGETTHNSYASLQSLMEEQDSTIQQHQNIIQQQAATIQLMQTQLNQLADKLNGPRDCMELLTTGHDTSGVYTIYPDGGGKSPVHVYCDMGTDGGGWTLFQKRESGLINFYQDWQAYKTGFGDLRGEFWLGNDNLHRITDQGVYELRVEMEDFEGNSAHANYSIFHVEDEVHKYKLTVEGYTGTAGDAMAHHNGMFFSTRDRDNDIHSSDCAGRFKGAWWYGACHHANLNGQYLIGSHQSFADGINWYPWKGHNYSLKTTEMKIRPN</sequence>
<keyword evidence="5" id="KW-1185">Reference proteome</keyword>
<dbReference type="CDD" id="cd00087">
    <property type="entry name" value="FReD"/>
    <property type="match status" value="2"/>
</dbReference>
<dbReference type="SUPFAM" id="SSF56496">
    <property type="entry name" value="Fibrinogen C-terminal domain-like"/>
    <property type="match status" value="2"/>
</dbReference>
<dbReference type="InterPro" id="IPR020837">
    <property type="entry name" value="Fibrinogen_CS"/>
</dbReference>
<dbReference type="InterPro" id="IPR014716">
    <property type="entry name" value="Fibrinogen_a/b/g_C_1"/>
</dbReference>
<dbReference type="Gene3D" id="4.10.530.10">
    <property type="entry name" value="Gamma-fibrinogen Carboxyl Terminal Fragment, domain 2"/>
    <property type="match status" value="1"/>
</dbReference>
<dbReference type="PROSITE" id="PS51406">
    <property type="entry name" value="FIBRINOGEN_C_2"/>
    <property type="match status" value="2"/>
</dbReference>
<keyword evidence="3" id="KW-1133">Transmembrane helix</keyword>
<evidence type="ECO:0000313" key="6">
    <source>
        <dbReference type="RefSeq" id="XP_035684235.1"/>
    </source>
</evidence>
<feature type="domain" description="Fibrinogen C-terminal" evidence="4">
    <location>
        <begin position="9"/>
        <end position="201"/>
    </location>
</feature>
<dbReference type="OMA" id="ACHHANL"/>
<feature type="coiled-coil region" evidence="2">
    <location>
        <begin position="264"/>
        <end position="291"/>
    </location>
</feature>
<name>A0A9J7LM23_BRAFL</name>